<reference evidence="5 6" key="1">
    <citation type="submission" date="2016-04" db="EMBL/GenBank/DDBJ databases">
        <title>Draft genome sequence of freshwater magnetotactic bacteria Magnetospirillum marisnigri SP-1 and Magnetospirillum moscoviense BB-1.</title>
        <authorList>
            <person name="Koziaeva V."/>
            <person name="Dziuba M.V."/>
            <person name="Ivanov T.M."/>
            <person name="Kuznetsov B."/>
            <person name="Grouzdev D.S."/>
        </authorList>
    </citation>
    <scope>NUCLEOTIDE SEQUENCE [LARGE SCALE GENOMIC DNA]</scope>
    <source>
        <strain evidence="5 6">SP-1</strain>
    </source>
</reference>
<dbReference type="GO" id="GO:0003824">
    <property type="term" value="F:catalytic activity"/>
    <property type="evidence" value="ECO:0007669"/>
    <property type="project" value="InterPro"/>
</dbReference>
<evidence type="ECO:0000313" key="5">
    <source>
        <dbReference type="EMBL" id="OAN50212.1"/>
    </source>
</evidence>
<evidence type="ECO:0000256" key="3">
    <source>
        <dbReference type="ARBA" id="ARBA00023014"/>
    </source>
</evidence>
<sequence length="362" mass="39927">MLCSIMTRTESWPKARGARFNPATRFDRLRREAVDDGWAPDEDEPPAPPTILHVDATRSIITRNNSPDIPFDRSVNPYRGCGHGCVYCFARPSHAYLELSPGLDFETQLFVKPEAPRLLEAELRKPGYRAAVLAIGTNTDPYQPIERDHRIMRGCLDVLAAFNHPVSITTKGVLITRDIDLLAPMAAKGLVLAAISVTTLDARLHGLLEPRASSPARRLDTIRRLSQAGIPTMVMAAPMIPRVNDHELEHILEAAKAAGATAAAYTLLRLPREVKDLFADWLEAHFPDRKAHVLSLVADQRGGMLNESRFGARFSGTGEHAALLSQRFRVALTKLGLNGARLSLDASRFRVPPRAGDQLSLF</sequence>
<proteinExistence type="predicted"/>
<dbReference type="SFLD" id="SFLDS00029">
    <property type="entry name" value="Radical_SAM"/>
    <property type="match status" value="1"/>
</dbReference>
<dbReference type="Proteomes" id="UP000078428">
    <property type="component" value="Unassembled WGS sequence"/>
</dbReference>
<keyword evidence="6" id="KW-1185">Reference proteome</keyword>
<keyword evidence="2" id="KW-0408">Iron</keyword>
<dbReference type="NCBIfam" id="NF033668">
    <property type="entry name" value="rSAM_PA0069"/>
    <property type="match status" value="1"/>
</dbReference>
<feature type="domain" description="Radical SAM core" evidence="4">
    <location>
        <begin position="67"/>
        <end position="301"/>
    </location>
</feature>
<dbReference type="PANTHER" id="PTHR43432">
    <property type="entry name" value="SLR0285 PROTEIN"/>
    <property type="match status" value="1"/>
</dbReference>
<evidence type="ECO:0000313" key="6">
    <source>
        <dbReference type="Proteomes" id="UP000078428"/>
    </source>
</evidence>
<dbReference type="InterPro" id="IPR006638">
    <property type="entry name" value="Elp3/MiaA/NifB-like_rSAM"/>
</dbReference>
<dbReference type="AlphaFoldDB" id="A0A178MN65"/>
<dbReference type="GO" id="GO:0051536">
    <property type="term" value="F:iron-sulfur cluster binding"/>
    <property type="evidence" value="ECO:0007669"/>
    <property type="project" value="UniProtKB-KW"/>
</dbReference>
<organism evidence="5 6">
    <name type="scientific">Paramagnetospirillum marisnigri</name>
    <dbReference type="NCBI Taxonomy" id="1285242"/>
    <lineage>
        <taxon>Bacteria</taxon>
        <taxon>Pseudomonadati</taxon>
        <taxon>Pseudomonadota</taxon>
        <taxon>Alphaproteobacteria</taxon>
        <taxon>Rhodospirillales</taxon>
        <taxon>Magnetospirillaceae</taxon>
        <taxon>Paramagnetospirillum</taxon>
    </lineage>
</organism>
<dbReference type="SFLD" id="SFLDG01084">
    <property type="entry name" value="Uncharacterised_Radical_SAM_Su"/>
    <property type="match status" value="1"/>
</dbReference>
<dbReference type="Gene3D" id="3.80.30.30">
    <property type="match status" value="1"/>
</dbReference>
<keyword evidence="3" id="KW-0411">Iron-sulfur</keyword>
<dbReference type="InterPro" id="IPR058240">
    <property type="entry name" value="rSAM_sf"/>
</dbReference>
<dbReference type="SMART" id="SM00729">
    <property type="entry name" value="Elp3"/>
    <property type="match status" value="1"/>
</dbReference>
<name>A0A178MN65_9PROT</name>
<evidence type="ECO:0000259" key="4">
    <source>
        <dbReference type="PROSITE" id="PS51918"/>
    </source>
</evidence>
<dbReference type="EMBL" id="LWQT01000055">
    <property type="protein sequence ID" value="OAN50212.1"/>
    <property type="molecule type" value="Genomic_DNA"/>
</dbReference>
<protein>
    <recommendedName>
        <fullName evidence="4">Radical SAM core domain-containing protein</fullName>
    </recommendedName>
</protein>
<keyword evidence="1" id="KW-0479">Metal-binding</keyword>
<dbReference type="SUPFAM" id="SSF102114">
    <property type="entry name" value="Radical SAM enzymes"/>
    <property type="match status" value="1"/>
</dbReference>
<comment type="caution">
    <text evidence="5">The sequence shown here is derived from an EMBL/GenBank/DDBJ whole genome shotgun (WGS) entry which is preliminary data.</text>
</comment>
<dbReference type="PROSITE" id="PS51918">
    <property type="entry name" value="RADICAL_SAM"/>
    <property type="match status" value="1"/>
</dbReference>
<dbReference type="InterPro" id="IPR040086">
    <property type="entry name" value="MJ0683-like"/>
</dbReference>
<dbReference type="PANTHER" id="PTHR43432:SF3">
    <property type="entry name" value="SLR0285 PROTEIN"/>
    <property type="match status" value="1"/>
</dbReference>
<accession>A0A178MN65</accession>
<dbReference type="GO" id="GO:0046872">
    <property type="term" value="F:metal ion binding"/>
    <property type="evidence" value="ECO:0007669"/>
    <property type="project" value="UniProtKB-KW"/>
</dbReference>
<evidence type="ECO:0000256" key="2">
    <source>
        <dbReference type="ARBA" id="ARBA00023004"/>
    </source>
</evidence>
<evidence type="ECO:0000256" key="1">
    <source>
        <dbReference type="ARBA" id="ARBA00022723"/>
    </source>
</evidence>
<dbReference type="Pfam" id="PF04055">
    <property type="entry name" value="Radical_SAM"/>
    <property type="match status" value="1"/>
</dbReference>
<dbReference type="CDD" id="cd01335">
    <property type="entry name" value="Radical_SAM"/>
    <property type="match status" value="1"/>
</dbReference>
<gene>
    <name evidence="5" type="ORF">A6A04_02055</name>
</gene>
<dbReference type="InterPro" id="IPR007197">
    <property type="entry name" value="rSAM"/>
</dbReference>